<name>A0A926IBI7_9FIRM</name>
<dbReference type="Proteomes" id="UP000623678">
    <property type="component" value="Unassembled WGS sequence"/>
</dbReference>
<dbReference type="RefSeq" id="WP_262393994.1">
    <property type="nucleotide sequence ID" value="NZ_JACRTD010000001.1"/>
</dbReference>
<evidence type="ECO:0000313" key="2">
    <source>
        <dbReference type="Proteomes" id="UP000623678"/>
    </source>
</evidence>
<reference evidence="1" key="1">
    <citation type="submission" date="2020-08" db="EMBL/GenBank/DDBJ databases">
        <title>Genome public.</title>
        <authorList>
            <person name="Liu C."/>
            <person name="Sun Q."/>
        </authorList>
    </citation>
    <scope>NUCLEOTIDE SEQUENCE</scope>
    <source>
        <strain evidence="1">NSJ-64</strain>
    </source>
</reference>
<comment type="caution">
    <text evidence="1">The sequence shown here is derived from an EMBL/GenBank/DDBJ whole genome shotgun (WGS) entry which is preliminary data.</text>
</comment>
<dbReference type="AlphaFoldDB" id="A0A926IBI7"/>
<accession>A0A926IBI7</accession>
<sequence length="77" mass="8503">MDKKRPAPYDEQDDRELFDDIYTVASATECTGLIPAAPINEDAVDSYSEIYDVPLAGNASSAVHHFQDANDKKKRGD</sequence>
<evidence type="ECO:0000313" key="1">
    <source>
        <dbReference type="EMBL" id="MBC8584142.1"/>
    </source>
</evidence>
<proteinExistence type="predicted"/>
<protein>
    <submittedName>
        <fullName evidence="1">Uncharacterized protein</fullName>
    </submittedName>
</protein>
<organism evidence="1 2">
    <name type="scientific">Youxingia wuxianensis</name>
    <dbReference type="NCBI Taxonomy" id="2763678"/>
    <lineage>
        <taxon>Bacteria</taxon>
        <taxon>Bacillati</taxon>
        <taxon>Bacillota</taxon>
        <taxon>Clostridia</taxon>
        <taxon>Eubacteriales</taxon>
        <taxon>Oscillospiraceae</taxon>
        <taxon>Youxingia</taxon>
    </lineage>
</organism>
<dbReference type="EMBL" id="JACRTD010000001">
    <property type="protein sequence ID" value="MBC8584142.1"/>
    <property type="molecule type" value="Genomic_DNA"/>
</dbReference>
<keyword evidence="2" id="KW-1185">Reference proteome</keyword>
<gene>
    <name evidence="1" type="ORF">H8705_00900</name>
</gene>